<keyword evidence="2" id="KW-1185">Reference proteome</keyword>
<accession>A0A7J7LL58</accession>
<proteinExistence type="predicted"/>
<sequence>MELLHRTLKKSSRLKVTRKKSLLDIVARERVELEIIQKELGVNKNRKANNRSEKVQKSQVKRLMTGVGANKMRGADGEKCPILPRASDVDFEDVPEVTTSSKLALKFLKKKVVKGGSAFGTMTSWAVDKTIKRRRVDPLAEVMRAKVVERRPFEEDELRAVEDRVRPAACKGIEELSASTQLELSKMEGKAELENGKVELEWKVVRLKSDLALEGERLDAAKVTQKVLISELTKKASKNLDDVVVQRDRLGHQFLVTGYTKANVKFIMAKTYIEEDEGENDVLAEVGVVIGNYLQRRECKLLQDINTKLVEQSERQHPEPVPLVVIPKGEAVPSRDLQKKIDELTAKYEDVVKRLKEKELFIIASNYRWVAKCKSDTSIHDKKIKTL</sequence>
<evidence type="ECO:0000313" key="2">
    <source>
        <dbReference type="Proteomes" id="UP000541444"/>
    </source>
</evidence>
<dbReference type="EMBL" id="JACGCM010002208">
    <property type="protein sequence ID" value="KAF6143280.1"/>
    <property type="molecule type" value="Genomic_DNA"/>
</dbReference>
<dbReference type="Proteomes" id="UP000541444">
    <property type="component" value="Unassembled WGS sequence"/>
</dbReference>
<reference evidence="1 2" key="1">
    <citation type="journal article" date="2020" name="IScience">
        <title>Genome Sequencing of the Endangered Kingdonia uniflora (Circaeasteraceae, Ranunculales) Reveals Potential Mechanisms of Evolutionary Specialization.</title>
        <authorList>
            <person name="Sun Y."/>
            <person name="Deng T."/>
            <person name="Zhang A."/>
            <person name="Moore M.J."/>
            <person name="Landis J.B."/>
            <person name="Lin N."/>
            <person name="Zhang H."/>
            <person name="Zhang X."/>
            <person name="Huang J."/>
            <person name="Zhang X."/>
            <person name="Sun H."/>
            <person name="Wang H."/>
        </authorList>
    </citation>
    <scope>NUCLEOTIDE SEQUENCE [LARGE SCALE GENOMIC DNA]</scope>
    <source>
        <strain evidence="1">TB1705</strain>
        <tissue evidence="1">Leaf</tissue>
    </source>
</reference>
<comment type="caution">
    <text evidence="1">The sequence shown here is derived from an EMBL/GenBank/DDBJ whole genome shotgun (WGS) entry which is preliminary data.</text>
</comment>
<gene>
    <name evidence="1" type="ORF">GIB67_039063</name>
</gene>
<name>A0A7J7LL58_9MAGN</name>
<evidence type="ECO:0000313" key="1">
    <source>
        <dbReference type="EMBL" id="KAF6143280.1"/>
    </source>
</evidence>
<protein>
    <submittedName>
        <fullName evidence="1">Uncharacterized protein</fullName>
    </submittedName>
</protein>
<dbReference type="AlphaFoldDB" id="A0A7J7LL58"/>
<feature type="non-terminal residue" evidence="1">
    <location>
        <position position="1"/>
    </location>
</feature>
<organism evidence="1 2">
    <name type="scientific">Kingdonia uniflora</name>
    <dbReference type="NCBI Taxonomy" id="39325"/>
    <lineage>
        <taxon>Eukaryota</taxon>
        <taxon>Viridiplantae</taxon>
        <taxon>Streptophyta</taxon>
        <taxon>Embryophyta</taxon>
        <taxon>Tracheophyta</taxon>
        <taxon>Spermatophyta</taxon>
        <taxon>Magnoliopsida</taxon>
        <taxon>Ranunculales</taxon>
        <taxon>Circaeasteraceae</taxon>
        <taxon>Kingdonia</taxon>
    </lineage>
</organism>